<keyword evidence="1" id="KW-0812">Transmembrane</keyword>
<dbReference type="InterPro" id="IPR005625">
    <property type="entry name" value="PepSY-ass_TM"/>
</dbReference>
<name>A0A6I4T6W1_9SPHN</name>
<dbReference type="Pfam" id="PF03929">
    <property type="entry name" value="PepSY_TM"/>
    <property type="match status" value="1"/>
</dbReference>
<evidence type="ECO:0000256" key="1">
    <source>
        <dbReference type="SAM" id="Phobius"/>
    </source>
</evidence>
<keyword evidence="1" id="KW-1133">Transmembrane helix</keyword>
<evidence type="ECO:0000313" key="3">
    <source>
        <dbReference type="EMBL" id="MXO66398.1"/>
    </source>
</evidence>
<evidence type="ECO:0000313" key="4">
    <source>
        <dbReference type="Proteomes" id="UP000438476"/>
    </source>
</evidence>
<evidence type="ECO:0000259" key="2">
    <source>
        <dbReference type="Pfam" id="PF03413"/>
    </source>
</evidence>
<feature type="domain" description="PepSY" evidence="2">
    <location>
        <begin position="71"/>
        <end position="125"/>
    </location>
</feature>
<feature type="transmembrane region" description="Helical" evidence="1">
    <location>
        <begin position="193"/>
        <end position="214"/>
    </location>
</feature>
<dbReference type="PANTHER" id="PTHR34219:SF1">
    <property type="entry name" value="PEPSY DOMAIN-CONTAINING PROTEIN"/>
    <property type="match status" value="1"/>
</dbReference>
<gene>
    <name evidence="3" type="ORF">GRI91_11570</name>
</gene>
<accession>A0A6I4T6W1</accession>
<dbReference type="PANTHER" id="PTHR34219">
    <property type="entry name" value="IRON-REGULATED INNER MEMBRANE PROTEIN-RELATED"/>
    <property type="match status" value="1"/>
</dbReference>
<dbReference type="RefSeq" id="WP_160736847.1">
    <property type="nucleotide sequence ID" value="NZ_WTYT01000005.1"/>
</dbReference>
<proteinExistence type="predicted"/>
<feature type="transmembrane region" description="Helical" evidence="1">
    <location>
        <begin position="152"/>
        <end position="173"/>
    </location>
</feature>
<dbReference type="OrthoDB" id="9791166at2"/>
<feature type="transmembrane region" description="Helical" evidence="1">
    <location>
        <begin position="381"/>
        <end position="402"/>
    </location>
</feature>
<keyword evidence="4" id="KW-1185">Reference proteome</keyword>
<reference evidence="3 4" key="1">
    <citation type="submission" date="2019-12" db="EMBL/GenBank/DDBJ databases">
        <title>Genomic-based taxomic classification of the family Erythrobacteraceae.</title>
        <authorList>
            <person name="Xu L."/>
        </authorList>
    </citation>
    <scope>NUCLEOTIDE SEQUENCE [LARGE SCALE GENOMIC DNA]</scope>
    <source>
        <strain evidence="3 4">LMG 29518</strain>
    </source>
</reference>
<dbReference type="AlphaFoldDB" id="A0A6I4T6W1"/>
<dbReference type="InterPro" id="IPR025711">
    <property type="entry name" value="PepSY"/>
</dbReference>
<dbReference type="Proteomes" id="UP000438476">
    <property type="component" value="Unassembled WGS sequence"/>
</dbReference>
<keyword evidence="1" id="KW-0472">Membrane</keyword>
<dbReference type="EMBL" id="WTYT01000005">
    <property type="protein sequence ID" value="MXO66398.1"/>
    <property type="molecule type" value="Genomic_DNA"/>
</dbReference>
<dbReference type="Pfam" id="PF03413">
    <property type="entry name" value="PepSY"/>
    <property type="match status" value="1"/>
</dbReference>
<sequence>MAGPALSAPPLRKERWYQIVWRWHFYAGLFTIPFVLWLSATGAIYLFRPQIENMLDRPYEKVASGPDRLQPSEIAAKAQAAVPGSVLHHYILPASPTQAHQIVVGQGAEETRVYVNPANGEVLKQIGEQDRFMRVIFHLHGELLAGRFGSMLIELAACWTIIMLITGLFLWWPRGARRLAGTLYPRLRKGRRIFWRDIHAVTGIWISVGALLLIMSGLPWAQNWGSYFREIRTLTGTASVKQDWSSGSESDARERAQLDRQLRQKPHSAGAAASGGIHAEHNMAPAAASFTLKPLDRLIPAAHDLALPAPVQITPPKDGGNRWRIVSNTYNRPERVTVEIDGGTGAIIGTEPFSSRHWIDQTVGYGVALHEGAFFGLLNQLINLAILIGLMLLSVSGVIMWWRRRPEEGLGAPPATGHVPHVWALVGATLALAFLMPLFGISLALVTLFESITVKRSRRAARFLGLRGTKQSG</sequence>
<protein>
    <submittedName>
        <fullName evidence="3">PepSY domain-containing protein</fullName>
    </submittedName>
</protein>
<feature type="transmembrane region" description="Helical" evidence="1">
    <location>
        <begin position="422"/>
        <end position="449"/>
    </location>
</feature>
<feature type="transmembrane region" description="Helical" evidence="1">
    <location>
        <begin position="23"/>
        <end position="47"/>
    </location>
</feature>
<comment type="caution">
    <text evidence="3">The sequence shown here is derived from an EMBL/GenBank/DDBJ whole genome shotgun (WGS) entry which is preliminary data.</text>
</comment>
<organism evidence="3 4">
    <name type="scientific">Altericroceibacterium endophyticum</name>
    <dbReference type="NCBI Taxonomy" id="1808508"/>
    <lineage>
        <taxon>Bacteria</taxon>
        <taxon>Pseudomonadati</taxon>
        <taxon>Pseudomonadota</taxon>
        <taxon>Alphaproteobacteria</taxon>
        <taxon>Sphingomonadales</taxon>
        <taxon>Erythrobacteraceae</taxon>
        <taxon>Altericroceibacterium</taxon>
    </lineage>
</organism>